<protein>
    <recommendedName>
        <fullName evidence="1">non-specific serine/threonine protein kinase</fullName>
        <ecNumber evidence="1">2.7.11.1</ecNumber>
    </recommendedName>
</protein>
<dbReference type="AlphaFoldDB" id="A0D1D5"/>
<dbReference type="PANTHER" id="PTHR11042">
    <property type="entry name" value="EUKARYOTIC TRANSLATION INITIATION FACTOR 2-ALPHA KINASE EIF2-ALPHA KINASE -RELATED"/>
    <property type="match status" value="1"/>
</dbReference>
<evidence type="ECO:0000256" key="1">
    <source>
        <dbReference type="ARBA" id="ARBA00012513"/>
    </source>
</evidence>
<dbReference type="InterPro" id="IPR011009">
    <property type="entry name" value="Kinase-like_dom_sf"/>
</dbReference>
<dbReference type="EMBL" id="CT868252">
    <property type="protein sequence ID" value="CAK76852.1"/>
    <property type="molecule type" value="Genomic_DNA"/>
</dbReference>
<evidence type="ECO:0000256" key="7">
    <source>
        <dbReference type="ARBA" id="ARBA00023193"/>
    </source>
</evidence>
<evidence type="ECO:0000259" key="15">
    <source>
        <dbReference type="PROSITE" id="PS50011"/>
    </source>
</evidence>
<dbReference type="GO" id="GO:0017148">
    <property type="term" value="P:negative regulation of translation"/>
    <property type="evidence" value="ECO:0007669"/>
    <property type="project" value="UniProtKB-KW"/>
</dbReference>
<dbReference type="OMA" id="LIMFKDA"/>
<dbReference type="GO" id="GO:0005634">
    <property type="term" value="C:nucleus"/>
    <property type="evidence" value="ECO:0000318"/>
    <property type="project" value="GO_Central"/>
</dbReference>
<dbReference type="InterPro" id="IPR008271">
    <property type="entry name" value="Ser/Thr_kinase_AS"/>
</dbReference>
<dbReference type="InterPro" id="IPR000719">
    <property type="entry name" value="Prot_kinase_dom"/>
</dbReference>
<feature type="chain" id="PRO_5002623483" description="non-specific serine/threonine protein kinase" evidence="14">
    <location>
        <begin position="19"/>
        <end position="557"/>
    </location>
</feature>
<keyword evidence="5" id="KW-0418">Kinase</keyword>
<dbReference type="EC" id="2.7.11.1" evidence="1"/>
<keyword evidence="17" id="KW-1185">Reference proteome</keyword>
<comment type="catalytic activity">
    <reaction evidence="9">
        <text>L-threonyl-[protein] + ATP = O-phospho-L-threonyl-[protein] + ADP + H(+)</text>
        <dbReference type="Rhea" id="RHEA:46608"/>
        <dbReference type="Rhea" id="RHEA-COMP:11060"/>
        <dbReference type="Rhea" id="RHEA-COMP:11605"/>
        <dbReference type="ChEBI" id="CHEBI:15378"/>
        <dbReference type="ChEBI" id="CHEBI:30013"/>
        <dbReference type="ChEBI" id="CHEBI:30616"/>
        <dbReference type="ChEBI" id="CHEBI:61977"/>
        <dbReference type="ChEBI" id="CHEBI:456216"/>
        <dbReference type="EC" id="2.7.11.1"/>
    </reaction>
    <physiologicalReaction direction="left-to-right" evidence="9">
        <dbReference type="Rhea" id="RHEA:46609"/>
    </physiologicalReaction>
</comment>
<dbReference type="InterPro" id="IPR050339">
    <property type="entry name" value="CC_SR_Kinase"/>
</dbReference>
<evidence type="ECO:0000256" key="2">
    <source>
        <dbReference type="ARBA" id="ARBA00022527"/>
    </source>
</evidence>
<dbReference type="FunFam" id="3.30.200.20:FF:001545">
    <property type="match status" value="1"/>
</dbReference>
<keyword evidence="7" id="KW-0652">Protein synthesis inhibitor</keyword>
<keyword evidence="2" id="KW-0723">Serine/threonine-protein kinase</keyword>
<dbReference type="SUPFAM" id="SSF56112">
    <property type="entry name" value="Protein kinase-like (PK-like)"/>
    <property type="match status" value="1"/>
</dbReference>
<dbReference type="SMART" id="SM00220">
    <property type="entry name" value="S_TKc"/>
    <property type="match status" value="1"/>
</dbReference>
<feature type="region of interest" description="Disordered" evidence="13">
    <location>
        <begin position="198"/>
        <end position="229"/>
    </location>
</feature>
<evidence type="ECO:0000313" key="17">
    <source>
        <dbReference type="Proteomes" id="UP000000600"/>
    </source>
</evidence>
<evidence type="ECO:0000256" key="6">
    <source>
        <dbReference type="ARBA" id="ARBA00022840"/>
    </source>
</evidence>
<gene>
    <name evidence="16" type="ORF">GSPATT00012376001</name>
</gene>
<evidence type="ECO:0000256" key="8">
    <source>
        <dbReference type="ARBA" id="ARBA00037982"/>
    </source>
</evidence>
<keyword evidence="4 11" id="KW-0547">Nucleotide-binding</keyword>
<keyword evidence="14" id="KW-0732">Signal</keyword>
<keyword evidence="6 11" id="KW-0067">ATP-binding</keyword>
<dbReference type="PROSITE" id="PS00108">
    <property type="entry name" value="PROTEIN_KINASE_ST"/>
    <property type="match status" value="1"/>
</dbReference>
<keyword evidence="12" id="KW-0175">Coiled coil</keyword>
<dbReference type="GeneID" id="5030034"/>
<evidence type="ECO:0000256" key="5">
    <source>
        <dbReference type="ARBA" id="ARBA00022777"/>
    </source>
</evidence>
<dbReference type="InterPro" id="IPR017441">
    <property type="entry name" value="Protein_kinase_ATP_BS"/>
</dbReference>
<dbReference type="FunFam" id="1.10.510.10:FF:002216">
    <property type="entry name" value="Uncharacterized protein"/>
    <property type="match status" value="1"/>
</dbReference>
<feature type="coiled-coil region" evidence="12">
    <location>
        <begin position="264"/>
        <end position="291"/>
    </location>
</feature>
<keyword evidence="3" id="KW-0808">Transferase</keyword>
<evidence type="ECO:0000313" key="16">
    <source>
        <dbReference type="EMBL" id="CAK76852.1"/>
    </source>
</evidence>
<feature type="signal peptide" evidence="14">
    <location>
        <begin position="1"/>
        <end position="18"/>
    </location>
</feature>
<organism evidence="16 17">
    <name type="scientific">Paramecium tetraurelia</name>
    <dbReference type="NCBI Taxonomy" id="5888"/>
    <lineage>
        <taxon>Eukaryota</taxon>
        <taxon>Sar</taxon>
        <taxon>Alveolata</taxon>
        <taxon>Ciliophora</taxon>
        <taxon>Intramacronucleata</taxon>
        <taxon>Oligohymenophorea</taxon>
        <taxon>Peniculida</taxon>
        <taxon>Parameciidae</taxon>
        <taxon>Paramecium</taxon>
    </lineage>
</organism>
<accession>A0D1D5</accession>
<evidence type="ECO:0000256" key="3">
    <source>
        <dbReference type="ARBA" id="ARBA00022679"/>
    </source>
</evidence>
<evidence type="ECO:0000256" key="12">
    <source>
        <dbReference type="SAM" id="Coils"/>
    </source>
</evidence>
<evidence type="ECO:0000256" key="4">
    <source>
        <dbReference type="ARBA" id="ARBA00022741"/>
    </source>
</evidence>
<name>A0D1D5_PARTE</name>
<proteinExistence type="inferred from homology"/>
<evidence type="ECO:0000256" key="14">
    <source>
        <dbReference type="SAM" id="SignalP"/>
    </source>
</evidence>
<dbReference type="OrthoDB" id="6778822at2759"/>
<dbReference type="GO" id="GO:0004694">
    <property type="term" value="F:eukaryotic translation initiation factor 2alpha kinase activity"/>
    <property type="evidence" value="ECO:0000318"/>
    <property type="project" value="GO_Central"/>
</dbReference>
<dbReference type="Pfam" id="PF00069">
    <property type="entry name" value="Pkinase"/>
    <property type="match status" value="2"/>
</dbReference>
<dbReference type="KEGG" id="ptm:GSPATT00012376001"/>
<feature type="domain" description="Protein kinase" evidence="15">
    <location>
        <begin position="61"/>
        <end position="448"/>
    </location>
</feature>
<dbReference type="GO" id="GO:0005524">
    <property type="term" value="F:ATP binding"/>
    <property type="evidence" value="ECO:0007669"/>
    <property type="project" value="UniProtKB-UniRule"/>
</dbReference>
<dbReference type="Gene3D" id="1.10.510.10">
    <property type="entry name" value="Transferase(Phosphotransferase) domain 1"/>
    <property type="match status" value="1"/>
</dbReference>
<comment type="similarity">
    <text evidence="8">Belongs to the protein kinase superfamily. Ser/Thr protein kinase family. GCN2 subfamily.</text>
</comment>
<comment type="catalytic activity">
    <reaction evidence="10">
        <text>L-seryl-[protein] + ATP = O-phospho-L-seryl-[protein] + ADP + H(+)</text>
        <dbReference type="Rhea" id="RHEA:17989"/>
        <dbReference type="Rhea" id="RHEA-COMP:9863"/>
        <dbReference type="Rhea" id="RHEA-COMP:11604"/>
        <dbReference type="ChEBI" id="CHEBI:15378"/>
        <dbReference type="ChEBI" id="CHEBI:29999"/>
        <dbReference type="ChEBI" id="CHEBI:30616"/>
        <dbReference type="ChEBI" id="CHEBI:83421"/>
        <dbReference type="ChEBI" id="CHEBI:456216"/>
        <dbReference type="EC" id="2.7.11.1"/>
    </reaction>
    <physiologicalReaction direction="left-to-right" evidence="10">
        <dbReference type="Rhea" id="RHEA:17990"/>
    </physiologicalReaction>
</comment>
<dbReference type="GO" id="GO:0005737">
    <property type="term" value="C:cytoplasm"/>
    <property type="evidence" value="ECO:0000318"/>
    <property type="project" value="GO_Central"/>
</dbReference>
<dbReference type="STRING" id="5888.A0D1D5"/>
<feature type="compositionally biased region" description="Polar residues" evidence="13">
    <location>
        <begin position="198"/>
        <end position="207"/>
    </location>
</feature>
<dbReference type="Gene3D" id="3.30.200.20">
    <property type="entry name" value="Phosphorylase Kinase, domain 1"/>
    <property type="match status" value="1"/>
</dbReference>
<dbReference type="Proteomes" id="UP000000600">
    <property type="component" value="Unassembled WGS sequence"/>
</dbReference>
<reference evidence="16 17" key="1">
    <citation type="journal article" date="2006" name="Nature">
        <title>Global trends of whole-genome duplications revealed by the ciliate Paramecium tetraurelia.</title>
        <authorList>
            <consortium name="Genoscope"/>
            <person name="Aury J.-M."/>
            <person name="Jaillon O."/>
            <person name="Duret L."/>
            <person name="Noel B."/>
            <person name="Jubin C."/>
            <person name="Porcel B.M."/>
            <person name="Segurens B."/>
            <person name="Daubin V."/>
            <person name="Anthouard V."/>
            <person name="Aiach N."/>
            <person name="Arnaiz O."/>
            <person name="Billaut A."/>
            <person name="Beisson J."/>
            <person name="Blanc I."/>
            <person name="Bouhouche K."/>
            <person name="Camara F."/>
            <person name="Duharcourt S."/>
            <person name="Guigo R."/>
            <person name="Gogendeau D."/>
            <person name="Katinka M."/>
            <person name="Keller A.-M."/>
            <person name="Kissmehl R."/>
            <person name="Klotz C."/>
            <person name="Koll F."/>
            <person name="Le Moue A."/>
            <person name="Lepere C."/>
            <person name="Malinsky S."/>
            <person name="Nowacki M."/>
            <person name="Nowak J.K."/>
            <person name="Plattner H."/>
            <person name="Poulain J."/>
            <person name="Ruiz F."/>
            <person name="Serrano V."/>
            <person name="Zagulski M."/>
            <person name="Dessen P."/>
            <person name="Betermier M."/>
            <person name="Weissenbach J."/>
            <person name="Scarpelli C."/>
            <person name="Schachter V."/>
            <person name="Sperling L."/>
            <person name="Meyer E."/>
            <person name="Cohen J."/>
            <person name="Wincker P."/>
        </authorList>
    </citation>
    <scope>NUCLEOTIDE SEQUENCE [LARGE SCALE GENOMIC DNA]</scope>
    <source>
        <strain evidence="16 17">Stock d4-2</strain>
    </source>
</reference>
<dbReference type="RefSeq" id="XP_001444249.1">
    <property type="nucleotide sequence ID" value="XM_001444212.1"/>
</dbReference>
<evidence type="ECO:0000256" key="11">
    <source>
        <dbReference type="PROSITE-ProRule" id="PRU10141"/>
    </source>
</evidence>
<dbReference type="PROSITE" id="PS50011">
    <property type="entry name" value="PROTEIN_KINASE_DOM"/>
    <property type="match status" value="1"/>
</dbReference>
<evidence type="ECO:0000256" key="9">
    <source>
        <dbReference type="ARBA" id="ARBA00048659"/>
    </source>
</evidence>
<dbReference type="PANTHER" id="PTHR11042:SF160">
    <property type="entry name" value="EUKARYOTIC TRANSLATION INITIATION FACTOR 2-ALPHA KINASE 1"/>
    <property type="match status" value="1"/>
</dbReference>
<sequence length="557" mass="65443">MFTFIIIFLINLIINVSNRSCQTSHLTVKGIKYTLIAYLTTPNLYQCLFSQYLCQRLESDFKVLGRIGKGGFSKVYKVTNLLDKNTYALKKIELKAKDIKDSLEKNIERAQRGKVFQSQSSPEAKYLARLSHPKIIRYFNSWVEVMQNKSESKLIRKQEQDQNEFERNNFSFCDSQSNSKNDLENLIMFKDAQNEQISYSEQENDIQPKSRVSRQKQSHNTQSKKSTSQDEKKLEFDKIIFYIQTEFCQETLENYLQKRNNELLRLKKKKIEKYQLKLQNYEKEAKLILEQIIKGLDYLHNECKLVHRDLKPGNIFMNSPEDVKIGDFGLVTKLKQFYDFDDQDNDDDICTKMYAAPEQITQNRNKSFYDQKSDIYALGLIILLLFHPISTSMEMIKVINDARKGILPSILRDKHSKIAEIIMECLNNDPKQRPNINEITFQDSSKSLSSSKKSSNEFNSDTTDYFIKNIGICQVKFEEEDAQEKYLILNSRQIQIFKNQKSLKAQMIYNLNECNISYIENRIIIQHSQLENFSFTTTHNQLQDIYDQLCELTQSFN</sequence>
<evidence type="ECO:0000256" key="10">
    <source>
        <dbReference type="ARBA" id="ARBA00048977"/>
    </source>
</evidence>
<dbReference type="PROSITE" id="PS00107">
    <property type="entry name" value="PROTEIN_KINASE_ATP"/>
    <property type="match status" value="1"/>
</dbReference>
<dbReference type="HOGENOM" id="CLU_035951_0_0_1"/>
<feature type="binding site" evidence="11">
    <location>
        <position position="90"/>
    </location>
    <ligand>
        <name>ATP</name>
        <dbReference type="ChEBI" id="CHEBI:30616"/>
    </ligand>
</feature>
<evidence type="ECO:0000256" key="13">
    <source>
        <dbReference type="SAM" id="MobiDB-lite"/>
    </source>
</evidence>
<dbReference type="InParanoid" id="A0D1D5"/>
<dbReference type="eggNOG" id="KOG1035">
    <property type="taxonomic scope" value="Eukaryota"/>
</dbReference>